<proteinExistence type="predicted"/>
<dbReference type="EMBL" id="CAEZXU010000065">
    <property type="protein sequence ID" value="CAB4701544.1"/>
    <property type="molecule type" value="Genomic_DNA"/>
</dbReference>
<dbReference type="InterPro" id="IPR013520">
    <property type="entry name" value="Ribonucl_H"/>
</dbReference>
<dbReference type="PANTHER" id="PTHR30231">
    <property type="entry name" value="DNA POLYMERASE III SUBUNIT EPSILON"/>
    <property type="match status" value="1"/>
</dbReference>
<dbReference type="GO" id="GO:0003887">
    <property type="term" value="F:DNA-directed DNA polymerase activity"/>
    <property type="evidence" value="ECO:0007669"/>
    <property type="project" value="InterPro"/>
</dbReference>
<dbReference type="GO" id="GO:0008408">
    <property type="term" value="F:3'-5' exonuclease activity"/>
    <property type="evidence" value="ECO:0007669"/>
    <property type="project" value="TreeGrafter"/>
</dbReference>
<dbReference type="FunFam" id="3.30.420.10:FF:000045">
    <property type="entry name" value="3'-5' exonuclease DinG"/>
    <property type="match status" value="1"/>
</dbReference>
<reference evidence="2" key="1">
    <citation type="submission" date="2020-05" db="EMBL/GenBank/DDBJ databases">
        <authorList>
            <person name="Chiriac C."/>
            <person name="Salcher M."/>
            <person name="Ghai R."/>
            <person name="Kavagutti S V."/>
        </authorList>
    </citation>
    <scope>NUCLEOTIDE SEQUENCE</scope>
</reference>
<feature type="domain" description="Exonuclease" evidence="1">
    <location>
        <begin position="9"/>
        <end position="181"/>
    </location>
</feature>
<accession>A0A6J6Q064</accession>
<sequence>MDTNLSDGIFLIVDLETTGPSPKSGSAITEIGAVKVKGGEVIAEFESFVNPLKPIPEYITDLTGITNQMLANAPIIDEVLPDFLNFAGSHIETILVAHNAPFDLGFLKSAASEIEIPWPKYQTLDTVTIARQVLTRDEVANCKLGTLAEFFGTKVEPNHRALDDAKATTEVLHGLFERLGSMQITTVEKLMDFAKTAAHIQRKNYYGLKSI</sequence>
<protein>
    <submittedName>
        <fullName evidence="2">Unannotated protein</fullName>
    </submittedName>
</protein>
<dbReference type="InterPro" id="IPR006054">
    <property type="entry name" value="DnaQ"/>
</dbReference>
<evidence type="ECO:0000313" key="2">
    <source>
        <dbReference type="EMBL" id="CAB4701544.1"/>
    </source>
</evidence>
<dbReference type="PANTHER" id="PTHR30231:SF41">
    <property type="entry name" value="DNA POLYMERASE III SUBUNIT EPSILON"/>
    <property type="match status" value="1"/>
</dbReference>
<dbReference type="GO" id="GO:0003677">
    <property type="term" value="F:DNA binding"/>
    <property type="evidence" value="ECO:0007669"/>
    <property type="project" value="InterPro"/>
</dbReference>
<organism evidence="2">
    <name type="scientific">freshwater metagenome</name>
    <dbReference type="NCBI Taxonomy" id="449393"/>
    <lineage>
        <taxon>unclassified sequences</taxon>
        <taxon>metagenomes</taxon>
        <taxon>ecological metagenomes</taxon>
    </lineage>
</organism>
<dbReference type="InterPro" id="IPR036397">
    <property type="entry name" value="RNaseH_sf"/>
</dbReference>
<dbReference type="SMART" id="SM00479">
    <property type="entry name" value="EXOIII"/>
    <property type="match status" value="1"/>
</dbReference>
<dbReference type="SUPFAM" id="SSF53098">
    <property type="entry name" value="Ribonuclease H-like"/>
    <property type="match status" value="1"/>
</dbReference>
<gene>
    <name evidence="2" type="ORF">UFOPK2592_00767</name>
</gene>
<dbReference type="NCBIfam" id="TIGR00573">
    <property type="entry name" value="dnaq"/>
    <property type="match status" value="1"/>
</dbReference>
<dbReference type="Pfam" id="PF00929">
    <property type="entry name" value="RNase_T"/>
    <property type="match status" value="1"/>
</dbReference>
<dbReference type="GO" id="GO:0005829">
    <property type="term" value="C:cytosol"/>
    <property type="evidence" value="ECO:0007669"/>
    <property type="project" value="TreeGrafter"/>
</dbReference>
<evidence type="ECO:0000259" key="1">
    <source>
        <dbReference type="SMART" id="SM00479"/>
    </source>
</evidence>
<dbReference type="InterPro" id="IPR012337">
    <property type="entry name" value="RNaseH-like_sf"/>
</dbReference>
<dbReference type="CDD" id="cd06127">
    <property type="entry name" value="DEDDh"/>
    <property type="match status" value="1"/>
</dbReference>
<dbReference type="Gene3D" id="3.30.420.10">
    <property type="entry name" value="Ribonuclease H-like superfamily/Ribonuclease H"/>
    <property type="match status" value="1"/>
</dbReference>
<name>A0A6J6Q064_9ZZZZ</name>
<dbReference type="AlphaFoldDB" id="A0A6J6Q064"/>
<dbReference type="GO" id="GO:0045004">
    <property type="term" value="P:DNA replication proofreading"/>
    <property type="evidence" value="ECO:0007669"/>
    <property type="project" value="TreeGrafter"/>
</dbReference>